<name>A0A937L336_9PROT</name>
<dbReference type="AlphaFoldDB" id="A0A937L336"/>
<reference evidence="2" key="1">
    <citation type="submission" date="2020-10" db="EMBL/GenBank/DDBJ databases">
        <title>Microbiome of the Black Sea water column analyzed by genome centric metagenomics.</title>
        <authorList>
            <person name="Cabello-Yeves P.J."/>
            <person name="Callieri C."/>
            <person name="Picazo A."/>
            <person name="Mehrshad M."/>
            <person name="Haro-Moreno J.M."/>
            <person name="Roda-Garcia J."/>
            <person name="Dzembekova N."/>
            <person name="Slabakova V."/>
            <person name="Slabakova N."/>
            <person name="Moncheva S."/>
            <person name="Rodriguez-Valera F."/>
        </authorList>
    </citation>
    <scope>NUCLEOTIDE SEQUENCE</scope>
    <source>
        <strain evidence="2">BS307-5m-G5</strain>
    </source>
</reference>
<gene>
    <name evidence="2" type="ORF">ISQ19_00355</name>
</gene>
<comment type="caution">
    <text evidence="2">The sequence shown here is derived from an EMBL/GenBank/DDBJ whole genome shotgun (WGS) entry which is preliminary data.</text>
</comment>
<protein>
    <submittedName>
        <fullName evidence="2">Uncharacterized protein</fullName>
    </submittedName>
</protein>
<evidence type="ECO:0000313" key="2">
    <source>
        <dbReference type="EMBL" id="MBL6761129.1"/>
    </source>
</evidence>
<dbReference type="EMBL" id="JADHOK010000002">
    <property type="protein sequence ID" value="MBL6761129.1"/>
    <property type="molecule type" value="Genomic_DNA"/>
</dbReference>
<accession>A0A937L336</accession>
<sequence length="75" mass="8067">MPPVRENIGKMTASATRPRKNEISNGCNVSPSVFTNTPVKVNMTAEARSQKAARRLSTGWRTGSAFALDTLGLAF</sequence>
<proteinExistence type="predicted"/>
<organism evidence="2 3">
    <name type="scientific">PS1 clade bacterium</name>
    <dbReference type="NCBI Taxonomy" id="2175152"/>
    <lineage>
        <taxon>Bacteria</taxon>
        <taxon>Pseudomonadati</taxon>
        <taxon>Pseudomonadota</taxon>
        <taxon>Alphaproteobacteria</taxon>
        <taxon>PS1 clade</taxon>
    </lineage>
</organism>
<feature type="region of interest" description="Disordered" evidence="1">
    <location>
        <begin position="1"/>
        <end position="29"/>
    </location>
</feature>
<evidence type="ECO:0000313" key="3">
    <source>
        <dbReference type="Proteomes" id="UP000785783"/>
    </source>
</evidence>
<dbReference type="Proteomes" id="UP000785783">
    <property type="component" value="Unassembled WGS sequence"/>
</dbReference>
<evidence type="ECO:0000256" key="1">
    <source>
        <dbReference type="SAM" id="MobiDB-lite"/>
    </source>
</evidence>